<dbReference type="InterPro" id="IPR012464">
    <property type="entry name" value="DUF1676"/>
</dbReference>
<organism evidence="3 4">
    <name type="scientific">Chironomus riparius</name>
    <dbReference type="NCBI Taxonomy" id="315576"/>
    <lineage>
        <taxon>Eukaryota</taxon>
        <taxon>Metazoa</taxon>
        <taxon>Ecdysozoa</taxon>
        <taxon>Arthropoda</taxon>
        <taxon>Hexapoda</taxon>
        <taxon>Insecta</taxon>
        <taxon>Pterygota</taxon>
        <taxon>Neoptera</taxon>
        <taxon>Endopterygota</taxon>
        <taxon>Diptera</taxon>
        <taxon>Nematocera</taxon>
        <taxon>Chironomoidea</taxon>
        <taxon>Chironomidae</taxon>
        <taxon>Chironominae</taxon>
        <taxon>Chironomus</taxon>
    </lineage>
</organism>
<reference evidence="3" key="2">
    <citation type="submission" date="2022-10" db="EMBL/GenBank/DDBJ databases">
        <authorList>
            <consortium name="ENA_rothamsted_submissions"/>
            <consortium name="culmorum"/>
            <person name="King R."/>
        </authorList>
    </citation>
    <scope>NUCLEOTIDE SEQUENCE</scope>
</reference>
<name>A0A9N9WVH7_9DIPT</name>
<keyword evidence="4" id="KW-1185">Reference proteome</keyword>
<accession>A0A9N9WVH7</accession>
<reference evidence="3" key="1">
    <citation type="submission" date="2022-01" db="EMBL/GenBank/DDBJ databases">
        <authorList>
            <person name="King R."/>
        </authorList>
    </citation>
    <scope>NUCLEOTIDE SEQUENCE</scope>
</reference>
<dbReference type="Proteomes" id="UP001153620">
    <property type="component" value="Chromosome 3"/>
</dbReference>
<keyword evidence="2" id="KW-0732">Signal</keyword>
<protein>
    <submittedName>
        <fullName evidence="3">Uncharacterized protein</fullName>
    </submittedName>
</protein>
<dbReference type="EMBL" id="OU895879">
    <property type="protein sequence ID" value="CAG9807566.1"/>
    <property type="molecule type" value="Genomic_DNA"/>
</dbReference>
<evidence type="ECO:0000256" key="1">
    <source>
        <dbReference type="SAM" id="MobiDB-lite"/>
    </source>
</evidence>
<feature type="region of interest" description="Disordered" evidence="1">
    <location>
        <begin position="51"/>
        <end position="71"/>
    </location>
</feature>
<sequence>MFSWKLLILVFLSILNANCRVQKALKPANFEADVPKFTPFEDEEIFGNKGRHLKTTESSTSPSPSAETLPKKISSRIKMPEKYVAELSKVKDVRKISNDFGSFDFKNSDEEPLKEEAQQNLNIADEKDSHDDEEEIINEEIEVTENQNSTLFKVGQLLNVTVDSEDDTVNVNLDHRALQEIFTGRGDKKSGLSKFLPLFILPFLIQSAVLPFMVAKIKLLLMKSLFAGKLAIMLFLLGALKTHSGTGYSKSYGQSAPFLLNHIPTPFWPDKRIQENVHEDIEYQKKAEPFVRSLDS</sequence>
<gene>
    <name evidence="3" type="ORF">CHIRRI_LOCUS10413</name>
</gene>
<dbReference type="Pfam" id="PF07898">
    <property type="entry name" value="DUF1676"/>
    <property type="match status" value="1"/>
</dbReference>
<proteinExistence type="predicted"/>
<evidence type="ECO:0000256" key="2">
    <source>
        <dbReference type="SAM" id="SignalP"/>
    </source>
</evidence>
<dbReference type="OrthoDB" id="6624538at2759"/>
<feature type="compositionally biased region" description="Low complexity" evidence="1">
    <location>
        <begin position="56"/>
        <end position="68"/>
    </location>
</feature>
<dbReference type="AlphaFoldDB" id="A0A9N9WVH7"/>
<feature type="signal peptide" evidence="2">
    <location>
        <begin position="1"/>
        <end position="17"/>
    </location>
</feature>
<feature type="chain" id="PRO_5040139499" evidence="2">
    <location>
        <begin position="18"/>
        <end position="296"/>
    </location>
</feature>
<evidence type="ECO:0000313" key="3">
    <source>
        <dbReference type="EMBL" id="CAG9807566.1"/>
    </source>
</evidence>
<evidence type="ECO:0000313" key="4">
    <source>
        <dbReference type="Proteomes" id="UP001153620"/>
    </source>
</evidence>